<dbReference type="Pfam" id="PF00704">
    <property type="entry name" value="Glyco_hydro_18"/>
    <property type="match status" value="1"/>
</dbReference>
<evidence type="ECO:0000256" key="11">
    <source>
        <dbReference type="RuleBase" id="RU000489"/>
    </source>
</evidence>
<dbReference type="PROSITE" id="PS51910">
    <property type="entry name" value="GH18_2"/>
    <property type="match status" value="1"/>
</dbReference>
<evidence type="ECO:0000256" key="8">
    <source>
        <dbReference type="ARBA" id="ARBA00023277"/>
    </source>
</evidence>
<keyword evidence="6" id="KW-0146">Chitin degradation</keyword>
<dbReference type="RefSeq" id="XP_033464938.1">
    <property type="nucleotide sequence ID" value="XM_033607266.1"/>
</dbReference>
<evidence type="ECO:0000256" key="2">
    <source>
        <dbReference type="ARBA" id="ARBA00008682"/>
    </source>
</evidence>
<keyword evidence="4" id="KW-0147">Chitin-binding</keyword>
<reference evidence="14" key="1">
    <citation type="submission" date="2020-01" db="EMBL/GenBank/DDBJ databases">
        <authorList>
            <consortium name="DOE Joint Genome Institute"/>
            <person name="Haridas S."/>
            <person name="Albert R."/>
            <person name="Binder M."/>
            <person name="Bloem J."/>
            <person name="Labutti K."/>
            <person name="Salamov A."/>
            <person name="Andreopoulos B."/>
            <person name="Baker S.E."/>
            <person name="Barry K."/>
            <person name="Bills G."/>
            <person name="Bluhm B.H."/>
            <person name="Cannon C."/>
            <person name="Castanera R."/>
            <person name="Culley D.E."/>
            <person name="Daum C."/>
            <person name="Ezra D."/>
            <person name="Gonzalez J.B."/>
            <person name="Henrissat B."/>
            <person name="Kuo A."/>
            <person name="Liang C."/>
            <person name="Lipzen A."/>
            <person name="Lutzoni F."/>
            <person name="Magnuson J."/>
            <person name="Mondo S."/>
            <person name="Nolan M."/>
            <person name="Ohm R."/>
            <person name="Pangilinan J."/>
            <person name="Park H.-J."/>
            <person name="Ramirez L."/>
            <person name="Alfaro M."/>
            <person name="Sun H."/>
            <person name="Tritt A."/>
            <person name="Yoshinaga Y."/>
            <person name="Zwiers L.-H."/>
            <person name="Turgeon B.G."/>
            <person name="Goodwin S.B."/>
            <person name="Spatafora J.W."/>
            <person name="Crous P.W."/>
            <person name="Grigoriev I.V."/>
        </authorList>
    </citation>
    <scope>NUCLEOTIDE SEQUENCE</scope>
    <source>
        <strain evidence="14">CBS 342.82</strain>
    </source>
</reference>
<dbReference type="GO" id="GO:0000272">
    <property type="term" value="P:polysaccharide catabolic process"/>
    <property type="evidence" value="ECO:0007669"/>
    <property type="project" value="UniProtKB-KW"/>
</dbReference>
<dbReference type="InterPro" id="IPR029070">
    <property type="entry name" value="Chitinase_insertion_sf"/>
</dbReference>
<dbReference type="InterPro" id="IPR017853">
    <property type="entry name" value="GH"/>
</dbReference>
<organism evidence="14">
    <name type="scientific">Dissoconium aciculare CBS 342.82</name>
    <dbReference type="NCBI Taxonomy" id="1314786"/>
    <lineage>
        <taxon>Eukaryota</taxon>
        <taxon>Fungi</taxon>
        <taxon>Dikarya</taxon>
        <taxon>Ascomycota</taxon>
        <taxon>Pezizomycotina</taxon>
        <taxon>Dothideomycetes</taxon>
        <taxon>Dothideomycetidae</taxon>
        <taxon>Mycosphaerellales</taxon>
        <taxon>Dissoconiaceae</taxon>
        <taxon>Dissoconium</taxon>
    </lineage>
</organism>
<gene>
    <name evidence="14" type="ORF">K489DRAFT_406532</name>
</gene>
<evidence type="ECO:0000256" key="1">
    <source>
        <dbReference type="ARBA" id="ARBA00000822"/>
    </source>
</evidence>
<dbReference type="SMART" id="SM00636">
    <property type="entry name" value="Glyco_18"/>
    <property type="match status" value="1"/>
</dbReference>
<evidence type="ECO:0000256" key="5">
    <source>
        <dbReference type="ARBA" id="ARBA00022801"/>
    </source>
</evidence>
<dbReference type="Proteomes" id="UP000504637">
    <property type="component" value="Unplaced"/>
</dbReference>
<evidence type="ECO:0000256" key="9">
    <source>
        <dbReference type="ARBA" id="ARBA00023295"/>
    </source>
</evidence>
<dbReference type="OrthoDB" id="73875at2759"/>
<dbReference type="SUPFAM" id="SSF51445">
    <property type="entry name" value="(Trans)glycosidases"/>
    <property type="match status" value="1"/>
</dbReference>
<sequence length="344" mass="38324">MALVAERAPAQQLSVGFFDAWGYSRPCGAMTAKQVDTTKYTHVLWSFLTIKDDLSLGLGDETQWKDFLAMPNVKKLASLGGDSVGHNLATALKKDMDGFVNKIADFLDKNKGLDGLDIDWEFPDANEANTIYLDFVRKLRSKLGPGKILSVDVRVDDSVLTWPLKEMAKEVDFFIVMSYGYYSYKWGATAKYDCPRGDCLRPHMDLRRVTETFGWVTKDVPASKFVMGIANYGNGVVLANAACVDPRDKACTYIMNQAPAESRCMKGSDARGTFILNEIRTIVAEKKPGTQTLYDKDSDSSILIYNNPNAIWIGYLDDNTIASRKQRYASWGAAGSAEWTLTMR</sequence>
<keyword evidence="10" id="KW-0624">Polysaccharide degradation</keyword>
<keyword evidence="7" id="KW-0843">Virulence</keyword>
<evidence type="ECO:0000256" key="3">
    <source>
        <dbReference type="ARBA" id="ARBA00012729"/>
    </source>
</evidence>
<dbReference type="PANTHER" id="PTHR47700">
    <property type="entry name" value="V CHITINASE, PUTATIVE (AFU_ORTHOLOGUE AFUA_6G13720)-RELATED"/>
    <property type="match status" value="1"/>
</dbReference>
<keyword evidence="13" id="KW-1185">Reference proteome</keyword>
<dbReference type="PROSITE" id="PS01095">
    <property type="entry name" value="GH18_1"/>
    <property type="match status" value="1"/>
</dbReference>
<dbReference type="GO" id="GO:0008061">
    <property type="term" value="F:chitin binding"/>
    <property type="evidence" value="ECO:0007669"/>
    <property type="project" value="UniProtKB-KW"/>
</dbReference>
<keyword evidence="9 11" id="KW-0326">Glycosidase</keyword>
<dbReference type="AlphaFoldDB" id="A0A6J3MLN5"/>
<reference evidence="14" key="3">
    <citation type="submission" date="2025-08" db="UniProtKB">
        <authorList>
            <consortium name="RefSeq"/>
        </authorList>
    </citation>
    <scope>IDENTIFICATION</scope>
    <source>
        <strain evidence="14">CBS 342.82</strain>
    </source>
</reference>
<dbReference type="EC" id="3.2.1.14" evidence="3"/>
<reference evidence="14" key="2">
    <citation type="submission" date="2020-04" db="EMBL/GenBank/DDBJ databases">
        <authorList>
            <consortium name="NCBI Genome Project"/>
        </authorList>
    </citation>
    <scope>NUCLEOTIDE SEQUENCE</scope>
    <source>
        <strain evidence="14">CBS 342.82</strain>
    </source>
</reference>
<dbReference type="GO" id="GO:0008843">
    <property type="term" value="F:endochitinase activity"/>
    <property type="evidence" value="ECO:0007669"/>
    <property type="project" value="UniProtKB-EC"/>
</dbReference>
<evidence type="ECO:0000313" key="13">
    <source>
        <dbReference type="Proteomes" id="UP000504637"/>
    </source>
</evidence>
<evidence type="ECO:0000313" key="14">
    <source>
        <dbReference type="RefSeq" id="XP_033464938.1"/>
    </source>
</evidence>
<dbReference type="InterPro" id="IPR053214">
    <property type="entry name" value="LysM12-like"/>
</dbReference>
<comment type="similarity">
    <text evidence="2">Belongs to the glycosyl hydrolase 18 family. Chitinase class V subfamily.</text>
</comment>
<protein>
    <recommendedName>
        <fullName evidence="3">chitinase</fullName>
        <ecNumber evidence="3">3.2.1.14</ecNumber>
    </recommendedName>
</protein>
<keyword evidence="8" id="KW-0119">Carbohydrate metabolism</keyword>
<evidence type="ECO:0000256" key="4">
    <source>
        <dbReference type="ARBA" id="ARBA00022669"/>
    </source>
</evidence>
<evidence type="ECO:0000256" key="10">
    <source>
        <dbReference type="ARBA" id="ARBA00023326"/>
    </source>
</evidence>
<accession>A0A6J3MLN5</accession>
<dbReference type="InterPro" id="IPR011583">
    <property type="entry name" value="Chitinase_II/V-like_cat"/>
</dbReference>
<evidence type="ECO:0000256" key="6">
    <source>
        <dbReference type="ARBA" id="ARBA00023024"/>
    </source>
</evidence>
<dbReference type="InterPro" id="IPR001579">
    <property type="entry name" value="Glyco_hydro_18_chit_AS"/>
</dbReference>
<comment type="catalytic activity">
    <reaction evidence="1">
        <text>Random endo-hydrolysis of N-acetyl-beta-D-glucosaminide (1-&gt;4)-beta-linkages in chitin and chitodextrins.</text>
        <dbReference type="EC" id="3.2.1.14"/>
    </reaction>
</comment>
<evidence type="ECO:0000259" key="12">
    <source>
        <dbReference type="PROSITE" id="PS51910"/>
    </source>
</evidence>
<proteinExistence type="inferred from homology"/>
<dbReference type="PANTHER" id="PTHR47700:SF2">
    <property type="entry name" value="CHITINASE"/>
    <property type="match status" value="1"/>
</dbReference>
<dbReference type="GeneID" id="54365066"/>
<keyword evidence="5 11" id="KW-0378">Hydrolase</keyword>
<dbReference type="Gene3D" id="3.10.50.10">
    <property type="match status" value="1"/>
</dbReference>
<evidence type="ECO:0000256" key="7">
    <source>
        <dbReference type="ARBA" id="ARBA00023026"/>
    </source>
</evidence>
<feature type="domain" description="GH18" evidence="12">
    <location>
        <begin position="12"/>
        <end position="344"/>
    </location>
</feature>
<dbReference type="GO" id="GO:0006032">
    <property type="term" value="P:chitin catabolic process"/>
    <property type="evidence" value="ECO:0007669"/>
    <property type="project" value="UniProtKB-KW"/>
</dbReference>
<dbReference type="InterPro" id="IPR001223">
    <property type="entry name" value="Glyco_hydro18_cat"/>
</dbReference>
<dbReference type="Gene3D" id="3.20.20.80">
    <property type="entry name" value="Glycosidases"/>
    <property type="match status" value="1"/>
</dbReference>
<name>A0A6J3MLN5_9PEZI</name>